<reference evidence="2" key="1">
    <citation type="submission" date="2020-05" db="UniProtKB">
        <authorList>
            <consortium name="EnsemblMetazoa"/>
        </authorList>
    </citation>
    <scope>IDENTIFICATION</scope>
    <source>
        <strain evidence="2">TTRI</strain>
    </source>
</reference>
<organism evidence="2 3">
    <name type="scientific">Glossina austeni</name>
    <name type="common">Savannah tsetse fly</name>
    <dbReference type="NCBI Taxonomy" id="7395"/>
    <lineage>
        <taxon>Eukaryota</taxon>
        <taxon>Metazoa</taxon>
        <taxon>Ecdysozoa</taxon>
        <taxon>Arthropoda</taxon>
        <taxon>Hexapoda</taxon>
        <taxon>Insecta</taxon>
        <taxon>Pterygota</taxon>
        <taxon>Neoptera</taxon>
        <taxon>Endopterygota</taxon>
        <taxon>Diptera</taxon>
        <taxon>Brachycera</taxon>
        <taxon>Muscomorpha</taxon>
        <taxon>Hippoboscoidea</taxon>
        <taxon>Glossinidae</taxon>
        <taxon>Glossina</taxon>
    </lineage>
</organism>
<dbReference type="AlphaFoldDB" id="A0A1A9UEZ9"/>
<feature type="compositionally biased region" description="Polar residues" evidence="1">
    <location>
        <begin position="232"/>
        <end position="245"/>
    </location>
</feature>
<feature type="compositionally biased region" description="Polar residues" evidence="1">
    <location>
        <begin position="176"/>
        <end position="206"/>
    </location>
</feature>
<evidence type="ECO:0000256" key="1">
    <source>
        <dbReference type="SAM" id="MobiDB-lite"/>
    </source>
</evidence>
<dbReference type="Proteomes" id="UP000078200">
    <property type="component" value="Unassembled WGS sequence"/>
</dbReference>
<dbReference type="VEuPathDB" id="VectorBase:GAUT002696"/>
<keyword evidence="3" id="KW-1185">Reference proteome</keyword>
<proteinExistence type="predicted"/>
<sequence length="432" mass="48858">MYENSLLYTRFPVEILLYVNDGYLRFDGLISLQPAAVKQLNGLIPFKARICYWKQISSKKHMDKTRGLLYPGRVEKRTVYGRSHNAGLTPPSISTYGGRTPRPTRTFENIVRQPIGTFGGTAPRPRFERFKPRPIGKLGRPVSRPNDAFASSMPHSTDTFGSRTSPPTDTFGDATTRPTVTFESGTLRPTGTFRTPTPHPNGTPQSAAKRPIKKSEGPTPSVSQDHRRSTYGLLSNKSSAPSTNKIRFDEEQIRQHLLFKDYDYLGIPEEKTPVPRPAEPVELGELRDRLVAILDCSSRKPTQVRYIDDDIEEIEDWRELRTLDFLEKRKAFYFQEFTIAKQKFMNSGVLSLPPGPSIGNNWTTGQQSLSLMRRISRTRTSTVNVIDKASSMRKIDPLDLSVSIRDMLASRINAVTERLVADSPNLQRSTYF</sequence>
<accession>A0A1A9UEZ9</accession>
<name>A0A1A9UEZ9_GLOAU</name>
<dbReference type="EnsemblMetazoa" id="GAUT002696-RA">
    <property type="protein sequence ID" value="GAUT002696-PA"/>
    <property type="gene ID" value="GAUT002696"/>
</dbReference>
<feature type="compositionally biased region" description="Polar residues" evidence="1">
    <location>
        <begin position="153"/>
        <end position="168"/>
    </location>
</feature>
<evidence type="ECO:0000313" key="2">
    <source>
        <dbReference type="EnsemblMetazoa" id="GAUT002696-PA"/>
    </source>
</evidence>
<evidence type="ECO:0000313" key="3">
    <source>
        <dbReference type="Proteomes" id="UP000078200"/>
    </source>
</evidence>
<protein>
    <submittedName>
        <fullName evidence="2">Uncharacterized protein</fullName>
    </submittedName>
</protein>
<feature type="region of interest" description="Disordered" evidence="1">
    <location>
        <begin position="115"/>
        <end position="245"/>
    </location>
</feature>